<dbReference type="EMBL" id="NOXV01000195">
    <property type="protein sequence ID" value="OYQ42501.1"/>
    <property type="molecule type" value="Genomic_DNA"/>
</dbReference>
<comment type="similarity">
    <text evidence="1 3">Belongs to the short-chain dehydrogenases/reductases (SDR) family.</text>
</comment>
<comment type="caution">
    <text evidence="4">The sequence shown here is derived from an EMBL/GenBank/DDBJ whole genome shotgun (WGS) entry which is preliminary data.</text>
</comment>
<evidence type="ECO:0000256" key="2">
    <source>
        <dbReference type="ARBA" id="ARBA00023002"/>
    </source>
</evidence>
<dbReference type="GO" id="GO:0016491">
    <property type="term" value="F:oxidoreductase activity"/>
    <property type="evidence" value="ECO:0007669"/>
    <property type="project" value="UniProtKB-KW"/>
</dbReference>
<dbReference type="RefSeq" id="WP_094412831.1">
    <property type="nucleotide sequence ID" value="NZ_NOXV01000195.1"/>
</dbReference>
<proteinExistence type="inferred from homology"/>
<accession>A0A255ZM57</accession>
<name>A0A255ZM57_9FLAO</name>
<organism evidence="4 5">
    <name type="scientific">Flavobacterium cyanobacteriorum</name>
    <dbReference type="NCBI Taxonomy" id="2022802"/>
    <lineage>
        <taxon>Bacteria</taxon>
        <taxon>Pseudomonadati</taxon>
        <taxon>Bacteroidota</taxon>
        <taxon>Flavobacteriia</taxon>
        <taxon>Flavobacteriales</taxon>
        <taxon>Flavobacteriaceae</taxon>
        <taxon>Flavobacterium</taxon>
    </lineage>
</organism>
<dbReference type="PANTHER" id="PTHR44169">
    <property type="entry name" value="NADPH-DEPENDENT 1-ACYLDIHYDROXYACETONE PHOSPHATE REDUCTASE"/>
    <property type="match status" value="1"/>
</dbReference>
<keyword evidence="5" id="KW-1185">Reference proteome</keyword>
<sequence length="281" mass="30678">MKSIIITGASSGIGKETAKLFALKGFKVFATARNVQAMADLKELGCILIKLDVTDDESIQKAFKQIYESTSVVDILINNAGFSQNGFLEELSRDQLLHQFEVNVFGLIRVTQQVLPQMRSSGYGLIINVGSMGGDFTTPGASAYHASKYALESFTDGLRQELKGFGIKVSLIKPGGVATNFINNAAFPLPVKGNPYGLMRENYQKMLLTVLDPSKSSFGILKPEDVALKIYKTAISKKPVTRVRIGASAKFIPFVKRLISDNTFDAMIIKQLGLNNVIKTN</sequence>
<evidence type="ECO:0000256" key="3">
    <source>
        <dbReference type="RuleBase" id="RU000363"/>
    </source>
</evidence>
<dbReference type="Gene3D" id="3.40.50.720">
    <property type="entry name" value="NAD(P)-binding Rossmann-like Domain"/>
    <property type="match status" value="1"/>
</dbReference>
<dbReference type="Proteomes" id="UP000216605">
    <property type="component" value="Unassembled WGS sequence"/>
</dbReference>
<evidence type="ECO:0008006" key="6">
    <source>
        <dbReference type="Google" id="ProtNLM"/>
    </source>
</evidence>
<evidence type="ECO:0000313" key="4">
    <source>
        <dbReference type="EMBL" id="OYQ42501.1"/>
    </source>
</evidence>
<dbReference type="OrthoDB" id="1235794at2"/>
<dbReference type="PRINTS" id="PR00081">
    <property type="entry name" value="GDHRDH"/>
</dbReference>
<dbReference type="Pfam" id="PF00106">
    <property type="entry name" value="adh_short"/>
    <property type="match status" value="1"/>
</dbReference>
<protein>
    <recommendedName>
        <fullName evidence="6">Short-chain dehydrogenase/reductase</fullName>
    </recommendedName>
</protein>
<reference evidence="4 5" key="1">
    <citation type="submission" date="2017-07" db="EMBL/GenBank/DDBJ databases">
        <title>Flavobacterium cyanobacteriorum sp. nov., isolated from cyanobacterial aggregates in a eutrophic lake.</title>
        <authorList>
            <person name="Cai H."/>
        </authorList>
    </citation>
    <scope>NUCLEOTIDE SEQUENCE [LARGE SCALE GENOMIC DNA]</scope>
    <source>
        <strain evidence="4 5">TH021</strain>
    </source>
</reference>
<dbReference type="CDD" id="cd05374">
    <property type="entry name" value="17beta-HSD-like_SDR_c"/>
    <property type="match status" value="1"/>
</dbReference>
<gene>
    <name evidence="4" type="ORF">CHU92_03975</name>
</gene>
<dbReference type="AlphaFoldDB" id="A0A255ZM57"/>
<dbReference type="SUPFAM" id="SSF51735">
    <property type="entry name" value="NAD(P)-binding Rossmann-fold domains"/>
    <property type="match status" value="1"/>
</dbReference>
<dbReference type="InterPro" id="IPR036291">
    <property type="entry name" value="NAD(P)-bd_dom_sf"/>
</dbReference>
<keyword evidence="2" id="KW-0560">Oxidoreductase</keyword>
<evidence type="ECO:0000313" key="5">
    <source>
        <dbReference type="Proteomes" id="UP000216605"/>
    </source>
</evidence>
<evidence type="ECO:0000256" key="1">
    <source>
        <dbReference type="ARBA" id="ARBA00006484"/>
    </source>
</evidence>
<dbReference type="PRINTS" id="PR00080">
    <property type="entry name" value="SDRFAMILY"/>
</dbReference>
<dbReference type="InterPro" id="IPR002347">
    <property type="entry name" value="SDR_fam"/>
</dbReference>
<dbReference type="PANTHER" id="PTHR44169:SF6">
    <property type="entry name" value="NADPH-DEPENDENT 1-ACYLDIHYDROXYACETONE PHOSPHATE REDUCTASE"/>
    <property type="match status" value="1"/>
</dbReference>